<reference evidence="6" key="1">
    <citation type="journal article" date="2017" name="Front. Plant Sci.">
        <title>Climate Clever Clovers: New Paradigm to Reduce the Environmental Footprint of Ruminants by Breeding Low Methanogenic Forages Utilizing Haplotype Variation.</title>
        <authorList>
            <person name="Kaur P."/>
            <person name="Appels R."/>
            <person name="Bayer P.E."/>
            <person name="Keeble-Gagnere G."/>
            <person name="Wang J."/>
            <person name="Hirakawa H."/>
            <person name="Shirasawa K."/>
            <person name="Vercoe P."/>
            <person name="Stefanova K."/>
            <person name="Durmic Z."/>
            <person name="Nichols P."/>
            <person name="Revell C."/>
            <person name="Isobe S.N."/>
            <person name="Edwards D."/>
            <person name="Erskine W."/>
        </authorList>
    </citation>
    <scope>NUCLEOTIDE SEQUENCE [LARGE SCALE GENOMIC DNA]</scope>
    <source>
        <strain evidence="6">cv. Daliak</strain>
    </source>
</reference>
<dbReference type="InterPro" id="IPR000477">
    <property type="entry name" value="RT_dom"/>
</dbReference>
<dbReference type="OrthoDB" id="1430711at2759"/>
<dbReference type="Pfam" id="PF13456">
    <property type="entry name" value="RVT_3"/>
    <property type="match status" value="1"/>
</dbReference>
<dbReference type="Proteomes" id="UP000242715">
    <property type="component" value="Unassembled WGS sequence"/>
</dbReference>
<sequence>MESFSIPWACLDSSSKPTVQEKPCVKGVDLAISIPEEEYLAGIDACKLNLHGRIIWPKGTVPLTVGALKNKLTMIWEGLAKWGVSSLGKGYYEFCFSSLEDVRKVRSVASWSLKPGLLKLFAWTKDFNPRVQQNYSAQVWVRFYGLSQEYWRPNILFAIASSIGTPICTDAVTAKPMIDQLNYENLPEYCSNCKFIGHSINNCKKLLAYDEGQADKIKVARRQVPLENKSKYAPTKDGRVQASKNMVETTRVENNDTTVIEGHSSGNKDKATLSAQCDKPEDLDNSQHSPRQISNVVKSQQPITVKNQFVALAYHDLEDSALEGNQPLEVNEGESTNEFVDDSHRESTADSSNNLEVSNQLKVTNRDKDNMEFLKQSWANMAEEEEEEEEANMKMLEDIESKLWLANLGLKLFEVNTRGSLLPNLWCICKLSLCPTVLAVDTHHVSFSVCDNGDFNSILGAHEHKGFCTPSRATIMDFQTWIDNNLLVHLPTTGAFFTWSNGRDGARFTERRLDRTVVNQFWLDSCTSLSCNTLVKNRMWSVHETCKDIIVNIWNENIIGCPMYILSTKLKRLKDKLKVWNKEIFGNVHDGVKEAEQQLQNIQQQIHDFGHSDHLLHLEKNAHGILDKALIKQELFWKEKSSTNWHIDGDRNTAYFHIMAKTKNATKLISSLKNGNDVLTKPSQIADHVVNYYKNLFRTNPILQDSLLVEEVIPSLISDNVNTLLTMLPSKEEIKNAVFSLNKDSAPGPDGFGAYFFQAYWEIIQNDVVNAVIQFFISGWILPNYNSNTIVLIPKIGSADTVEKFRPIALANFKFKIITKVLADKLAQIMPIIISKEQRGFIHGRNIKDCIGLTSEVINLLHNKSFGGNIAMKIDISKAFDTLDWTFLLKVLKQFVAWKKVCAPLDEGGLGLRSLTSINEASNLKLCWELMHSNEDWAVILRSRVFRDDKIINHHIYSSLWSSIKTENDVIGLPQRVSDLTFNQQWFVPPDLDSLFPNLKNMVNTVTLPVEPVLDQLCWNESSSGLMSLKLAYEFKRKHYTSKKWAKSIWCRDVPPSKSLLVWRLMHDKIPTDDKLMERDLPLLYGVGNYSSGVSSASVREFVILKSFNVSSHPPKPLILKEVIWQPPIPQWVKCNTDGASNTSTSSCGGIFRNHNADFLCAFAENTGLKSAFKAELCGVMRAIEIAAGKTWRNLWLETDSTLVVMAFKSSALVPWDLEKGTNVRIDLLI</sequence>
<proteinExistence type="predicted"/>
<dbReference type="Pfam" id="PF00078">
    <property type="entry name" value="RVT_1"/>
    <property type="match status" value="1"/>
</dbReference>
<feature type="domain" description="Reverse transcriptase" evidence="2">
    <location>
        <begin position="794"/>
        <end position="897"/>
    </location>
</feature>
<evidence type="ECO:0000259" key="3">
    <source>
        <dbReference type="Pfam" id="PF13456"/>
    </source>
</evidence>
<dbReference type="EMBL" id="DF973591">
    <property type="protein sequence ID" value="GAU35456.1"/>
    <property type="molecule type" value="Genomic_DNA"/>
</dbReference>
<feature type="region of interest" description="Disordered" evidence="1">
    <location>
        <begin position="325"/>
        <end position="356"/>
    </location>
</feature>
<accession>A0A2Z6MTL2</accession>
<evidence type="ECO:0008006" key="7">
    <source>
        <dbReference type="Google" id="ProtNLM"/>
    </source>
</evidence>
<evidence type="ECO:0000259" key="4">
    <source>
        <dbReference type="Pfam" id="PF13966"/>
    </source>
</evidence>
<dbReference type="InterPro" id="IPR002156">
    <property type="entry name" value="RNaseH_domain"/>
</dbReference>
<dbReference type="PANTHER" id="PTHR31286:SF176">
    <property type="entry name" value="DUF4283 DOMAIN PROTEIN"/>
    <property type="match status" value="1"/>
</dbReference>
<dbReference type="CDD" id="cd06222">
    <property type="entry name" value="RNase_H_like"/>
    <property type="match status" value="1"/>
</dbReference>
<feature type="compositionally biased region" description="Basic and acidic residues" evidence="1">
    <location>
        <begin position="228"/>
        <end position="239"/>
    </location>
</feature>
<feature type="region of interest" description="Disordered" evidence="1">
    <location>
        <begin position="228"/>
        <end position="299"/>
    </location>
</feature>
<dbReference type="PANTHER" id="PTHR31286">
    <property type="entry name" value="GLYCINE-RICH CELL WALL STRUCTURAL PROTEIN 1.8-LIKE"/>
    <property type="match status" value="1"/>
</dbReference>
<dbReference type="Pfam" id="PF13966">
    <property type="entry name" value="zf-RVT"/>
    <property type="match status" value="1"/>
</dbReference>
<protein>
    <recommendedName>
        <fullName evidence="7">Reverse transcriptase domain-containing protein</fullName>
    </recommendedName>
</protein>
<dbReference type="GO" id="GO:0004523">
    <property type="term" value="F:RNA-DNA hybrid ribonuclease activity"/>
    <property type="evidence" value="ECO:0007669"/>
    <property type="project" value="InterPro"/>
</dbReference>
<feature type="domain" description="Reverse transcriptase zinc-binding" evidence="4">
    <location>
        <begin position="1028"/>
        <end position="1082"/>
    </location>
</feature>
<gene>
    <name evidence="5" type="ORF">TSUD_364120</name>
</gene>
<evidence type="ECO:0000256" key="1">
    <source>
        <dbReference type="SAM" id="MobiDB-lite"/>
    </source>
</evidence>
<dbReference type="Gene3D" id="3.30.420.10">
    <property type="entry name" value="Ribonuclease H-like superfamily/Ribonuclease H"/>
    <property type="match status" value="1"/>
</dbReference>
<evidence type="ECO:0000313" key="5">
    <source>
        <dbReference type="EMBL" id="GAU35456.1"/>
    </source>
</evidence>
<dbReference type="AlphaFoldDB" id="A0A2Z6MTL2"/>
<name>A0A2Z6MTL2_TRISU</name>
<dbReference type="InterPro" id="IPR012337">
    <property type="entry name" value="RNaseH-like_sf"/>
</dbReference>
<organism evidence="5 6">
    <name type="scientific">Trifolium subterraneum</name>
    <name type="common">Subterranean clover</name>
    <dbReference type="NCBI Taxonomy" id="3900"/>
    <lineage>
        <taxon>Eukaryota</taxon>
        <taxon>Viridiplantae</taxon>
        <taxon>Streptophyta</taxon>
        <taxon>Embryophyta</taxon>
        <taxon>Tracheophyta</taxon>
        <taxon>Spermatophyta</taxon>
        <taxon>Magnoliopsida</taxon>
        <taxon>eudicotyledons</taxon>
        <taxon>Gunneridae</taxon>
        <taxon>Pentapetalae</taxon>
        <taxon>rosids</taxon>
        <taxon>fabids</taxon>
        <taxon>Fabales</taxon>
        <taxon>Fabaceae</taxon>
        <taxon>Papilionoideae</taxon>
        <taxon>50 kb inversion clade</taxon>
        <taxon>NPAAA clade</taxon>
        <taxon>Hologalegina</taxon>
        <taxon>IRL clade</taxon>
        <taxon>Trifolieae</taxon>
        <taxon>Trifolium</taxon>
    </lineage>
</organism>
<feature type="compositionally biased region" description="Polar residues" evidence="1">
    <location>
        <begin position="286"/>
        <end position="299"/>
    </location>
</feature>
<keyword evidence="6" id="KW-1185">Reference proteome</keyword>
<evidence type="ECO:0000259" key="2">
    <source>
        <dbReference type="Pfam" id="PF00078"/>
    </source>
</evidence>
<evidence type="ECO:0000313" key="6">
    <source>
        <dbReference type="Proteomes" id="UP000242715"/>
    </source>
</evidence>
<feature type="domain" description="RNase H type-1" evidence="3">
    <location>
        <begin position="1136"/>
        <end position="1209"/>
    </location>
</feature>
<dbReference type="InterPro" id="IPR040256">
    <property type="entry name" value="At4g02000-like"/>
</dbReference>
<dbReference type="SUPFAM" id="SSF53098">
    <property type="entry name" value="Ribonuclease H-like"/>
    <property type="match status" value="1"/>
</dbReference>
<dbReference type="GO" id="GO:0003676">
    <property type="term" value="F:nucleic acid binding"/>
    <property type="evidence" value="ECO:0007669"/>
    <property type="project" value="InterPro"/>
</dbReference>
<dbReference type="InterPro" id="IPR026960">
    <property type="entry name" value="RVT-Znf"/>
</dbReference>
<dbReference type="InterPro" id="IPR036397">
    <property type="entry name" value="RNaseH_sf"/>
</dbReference>
<dbReference type="InterPro" id="IPR044730">
    <property type="entry name" value="RNase_H-like_dom_plant"/>
</dbReference>